<reference evidence="1 2" key="1">
    <citation type="journal article" date="2013" name="Genome Biol.">
        <title>Genomic analysis reveals key aspects of prokaryotic symbiosis in the phototrophic consortium "Chlorochromatium aggregatum".</title>
        <authorList>
            <person name="Liu Z."/>
            <person name="Muller J."/>
            <person name="Li T."/>
            <person name="Alvey R.M."/>
            <person name="Vogl K."/>
            <person name="Frigaard N.U."/>
            <person name="Rockwell N.C."/>
            <person name="Boyd E.S."/>
            <person name="Tomsho L.P."/>
            <person name="Schuster S.C."/>
            <person name="Henke P."/>
            <person name="Rohde M."/>
            <person name="Overmann J."/>
            <person name="Bryant D.A."/>
        </authorList>
    </citation>
    <scope>NUCLEOTIDE SEQUENCE [LARGE SCALE GENOMIC DNA]</scope>
    <source>
        <strain evidence="1">CR</strain>
    </source>
</reference>
<dbReference type="AlphaFoldDB" id="U5NAC2"/>
<evidence type="ECO:0000313" key="1">
    <source>
        <dbReference type="EMBL" id="AGX87203.1"/>
    </source>
</evidence>
<dbReference type="KEGG" id="cbx:Cenrod_1110"/>
<gene>
    <name evidence="1" type="ORF">Cenrod_1110</name>
</gene>
<evidence type="ECO:0000313" key="2">
    <source>
        <dbReference type="Proteomes" id="UP000017184"/>
    </source>
</evidence>
<dbReference type="EMBL" id="CP004885">
    <property type="protein sequence ID" value="AGX87203.1"/>
    <property type="molecule type" value="Genomic_DNA"/>
</dbReference>
<protein>
    <submittedName>
        <fullName evidence="1">Uncharacterized protein</fullName>
    </submittedName>
</protein>
<organism evidence="1 2">
    <name type="scientific">Candidatus Symbiobacter mobilis CR</name>
    <dbReference type="NCBI Taxonomy" id="946483"/>
    <lineage>
        <taxon>Bacteria</taxon>
        <taxon>Pseudomonadati</taxon>
        <taxon>Pseudomonadota</taxon>
        <taxon>Betaproteobacteria</taxon>
        <taxon>Burkholderiales</taxon>
        <taxon>Comamonadaceae</taxon>
    </lineage>
</organism>
<dbReference type="HOGENOM" id="CLU_1479513_0_0_4"/>
<name>U5NAC2_9BURK</name>
<proteinExistence type="predicted"/>
<accession>U5NAC2</accession>
<keyword evidence="2" id="KW-1185">Reference proteome</keyword>
<dbReference type="Proteomes" id="UP000017184">
    <property type="component" value="Chromosome"/>
</dbReference>
<dbReference type="RefSeq" id="WP_022772021.1">
    <property type="nucleotide sequence ID" value="NC_022576.1"/>
</dbReference>
<dbReference type="STRING" id="946483.Cenrod_1110"/>
<sequence>MTQKTDRIRRVLLWVAAVLTLWATWWVGQEEPVAPVAAQPAQRIAARAEKAATAAKSAKTAKTPMEVPVVSWPVRASSSAQEDVPVDDLFALPAPARVEPLSPQPVPPPPPPEFRLRYVGEYHDGVQRRFFLVDALEQVTTVESVGNVVDGDWELSVVEDHLLQFRHRSTGFLHTVSLENAP</sequence>